<dbReference type="GO" id="GO:0006598">
    <property type="term" value="P:polyamine catabolic process"/>
    <property type="evidence" value="ECO:0007669"/>
    <property type="project" value="TreeGrafter"/>
</dbReference>
<evidence type="ECO:0000256" key="2">
    <source>
        <dbReference type="ARBA" id="ARBA00052718"/>
    </source>
</evidence>
<protein>
    <recommendedName>
        <fullName evidence="5">gamma-glutamyl-gamma-aminobutyrate hydrolase</fullName>
        <ecNumber evidence="5">3.5.1.94</ecNumber>
    </recommendedName>
</protein>
<evidence type="ECO:0000256" key="4">
    <source>
        <dbReference type="ARBA" id="ARBA00060634"/>
    </source>
</evidence>
<reference evidence="6 7" key="1">
    <citation type="submission" date="2018-01" db="EMBL/GenBank/DDBJ databases">
        <title>Whole genome analyses suggest that Burkholderia sensu lato contains two further novel genera in the rhizoxinica-symbiotica group Mycetohabitans gen. nov., and Trinickia gen. nov.: implications for the evolution of diazotrophy and nodulation in the Burkholderiaceae.</title>
        <authorList>
            <person name="Estrada-de los Santos P."/>
            <person name="Palmer M."/>
            <person name="Chavez-Ramirez B."/>
            <person name="Beukes C."/>
            <person name="Steenkamp E.T."/>
            <person name="Hirsch A.M."/>
            <person name="Manyaka P."/>
            <person name="Maluk M."/>
            <person name="Lafos M."/>
            <person name="Crook M."/>
            <person name="Gross E."/>
            <person name="Simon M.F."/>
            <person name="Bueno dos Reis Junior F."/>
            <person name="Poole P.S."/>
            <person name="Venter S.N."/>
            <person name="James E.K."/>
        </authorList>
    </citation>
    <scope>NUCLEOTIDE SEQUENCE [LARGE SCALE GENOMIC DNA]</scope>
    <source>
        <strain evidence="6 7">GIMN1.004</strain>
    </source>
</reference>
<comment type="function">
    <text evidence="3">Involved in the breakdown of putrescine via hydrolysis of the gamma-glutamyl linkage of gamma-glutamyl-gamma-aminobutyrate.</text>
</comment>
<organism evidence="6 7">
    <name type="scientific">Trinickia dabaoshanensis</name>
    <dbReference type="NCBI Taxonomy" id="564714"/>
    <lineage>
        <taxon>Bacteria</taxon>
        <taxon>Pseudomonadati</taxon>
        <taxon>Pseudomonadota</taxon>
        <taxon>Betaproteobacteria</taxon>
        <taxon>Burkholderiales</taxon>
        <taxon>Burkholderiaceae</taxon>
        <taxon>Trinickia</taxon>
    </lineage>
</organism>
<keyword evidence="7" id="KW-1185">Reference proteome</keyword>
<keyword evidence="6" id="KW-0378">Hydrolase</keyword>
<dbReference type="PROSITE" id="PS51273">
    <property type="entry name" value="GATASE_TYPE_1"/>
    <property type="match status" value="1"/>
</dbReference>
<dbReference type="EC" id="3.5.1.94" evidence="5"/>
<gene>
    <name evidence="6" type="ORF">C0Z18_00120</name>
</gene>
<name>A0A2N7W2J8_9BURK</name>
<dbReference type="PANTHER" id="PTHR43235:SF1">
    <property type="entry name" value="GLUTAMINE AMIDOTRANSFERASE PB2B2.05-RELATED"/>
    <property type="match status" value="1"/>
</dbReference>
<accession>A0A2N7W2J8</accession>
<dbReference type="Proteomes" id="UP000235616">
    <property type="component" value="Unassembled WGS sequence"/>
</dbReference>
<dbReference type="CDD" id="cd01745">
    <property type="entry name" value="GATase1_2"/>
    <property type="match status" value="1"/>
</dbReference>
<evidence type="ECO:0000256" key="1">
    <source>
        <dbReference type="ARBA" id="ARBA00011083"/>
    </source>
</evidence>
<evidence type="ECO:0000313" key="6">
    <source>
        <dbReference type="EMBL" id="PMS23634.1"/>
    </source>
</evidence>
<dbReference type="GO" id="GO:0005829">
    <property type="term" value="C:cytosol"/>
    <property type="evidence" value="ECO:0007669"/>
    <property type="project" value="TreeGrafter"/>
</dbReference>
<dbReference type="PANTHER" id="PTHR43235">
    <property type="entry name" value="GLUTAMINE AMIDOTRANSFERASE PB2B2.05-RELATED"/>
    <property type="match status" value="1"/>
</dbReference>
<comment type="similarity">
    <text evidence="1">Belongs to the peptidase C26 family.</text>
</comment>
<dbReference type="Pfam" id="PF07722">
    <property type="entry name" value="Peptidase_C26"/>
    <property type="match status" value="1"/>
</dbReference>
<dbReference type="EMBL" id="PNYA01000001">
    <property type="protein sequence ID" value="PMS23634.1"/>
    <property type="molecule type" value="Genomic_DNA"/>
</dbReference>
<dbReference type="InterPro" id="IPR011697">
    <property type="entry name" value="Peptidase_C26"/>
</dbReference>
<comment type="pathway">
    <text evidence="4">Amine and polyamine degradation; putrescine degradation; 4-aminobutanoate from putrescine: step 4/4.</text>
</comment>
<evidence type="ECO:0000256" key="3">
    <source>
        <dbReference type="ARBA" id="ARBA00055068"/>
    </source>
</evidence>
<dbReference type="Gene3D" id="3.40.50.880">
    <property type="match status" value="1"/>
</dbReference>
<comment type="catalytic activity">
    <reaction evidence="2">
        <text>4-(gamma-L-glutamylamino)butanoate + H2O = 4-aminobutanoate + L-glutamate</text>
        <dbReference type="Rhea" id="RHEA:19737"/>
        <dbReference type="ChEBI" id="CHEBI:15377"/>
        <dbReference type="ChEBI" id="CHEBI:29985"/>
        <dbReference type="ChEBI" id="CHEBI:58800"/>
        <dbReference type="ChEBI" id="CHEBI:59888"/>
        <dbReference type="EC" id="3.5.1.94"/>
    </reaction>
</comment>
<evidence type="ECO:0000313" key="7">
    <source>
        <dbReference type="Proteomes" id="UP000235616"/>
    </source>
</evidence>
<sequence length="256" mass="26993">MLSKPIVGVTADSTEIGMHRAQVVGDKYLMAVVEGAGALALAVPALGARQPVLALLQALDGLLFTGSHSNVEPRHYGGAPSISGTLHDPDRDATTLPLMLAAIEHGVPVLAICRGFQEMNVALGGTLHQSVHEVPGHDDHRETPTDPIDVQYGPAHCVRLYAGGLLHSLSGASAEVRVNSLHAQGIDTLAPSLAVEAVAPDGLIEAARVREARAFALGVQWHPEWRHSSDPLSREIFRAFGAACRARRAARSNAHA</sequence>
<dbReference type="RefSeq" id="WP_102643344.1">
    <property type="nucleotide sequence ID" value="NZ_PNYA01000001.1"/>
</dbReference>
<comment type="caution">
    <text evidence="6">The sequence shown here is derived from an EMBL/GenBank/DDBJ whole genome shotgun (WGS) entry which is preliminary data.</text>
</comment>
<proteinExistence type="inferred from homology"/>
<dbReference type="OrthoDB" id="9813383at2"/>
<evidence type="ECO:0000256" key="5">
    <source>
        <dbReference type="ARBA" id="ARBA00066788"/>
    </source>
</evidence>
<dbReference type="FunFam" id="3.40.50.880:FF:000030">
    <property type="entry name" value="Gamma-glutamyl-gamma-aminobutyrate hydrolase PuuD"/>
    <property type="match status" value="1"/>
</dbReference>
<dbReference type="AlphaFoldDB" id="A0A2N7W2J8"/>
<dbReference type="InterPro" id="IPR029062">
    <property type="entry name" value="Class_I_gatase-like"/>
</dbReference>
<dbReference type="SUPFAM" id="SSF52317">
    <property type="entry name" value="Class I glutamine amidotransferase-like"/>
    <property type="match status" value="1"/>
</dbReference>
<dbReference type="GO" id="GO:0033969">
    <property type="term" value="F:gamma-glutamyl-gamma-aminobutyrate hydrolase activity"/>
    <property type="evidence" value="ECO:0007669"/>
    <property type="project" value="UniProtKB-EC"/>
</dbReference>
<dbReference type="InterPro" id="IPR044668">
    <property type="entry name" value="PuuD-like"/>
</dbReference>